<dbReference type="PANTHER" id="PTHR34220">
    <property type="entry name" value="SENSOR HISTIDINE KINASE YPDA"/>
    <property type="match status" value="1"/>
</dbReference>
<evidence type="ECO:0000256" key="1">
    <source>
        <dbReference type="SAM" id="Phobius"/>
    </source>
</evidence>
<sequence length="362" mass="41451">MRMGYFAKMNFAFYATHACLCVAFLLLPYIFTAEGGFMRSPNLSWNGHDRTYFGVYVFLLLFFYLNYYFLIPKLYFAQKRTLYFFIVFLFLCFFLAMAFLFDRPEVSILGDGPKFGPPPGMLHNLPPPPDFEPGFGPPMMKPNQNAHTILIFLTGVLASLFLSISRRLQASERDRMEAELSLLKAQINPHFLFNTLNSIYALAIRKDDKTADSVVQLSELMRYIMNNANNNVIGLDKEINYIDNFIALQRSRLGDTVKIDYVCVGTPFGKQITPLILISFIENAFKHGVNPDENSEIQISIEILGDKLRLFVSNRKVHSVHNEGGIGVANTRERLEMLYAGRHTIDIKEDEEHYSVTLTLEL</sequence>
<dbReference type="Gene3D" id="3.30.565.10">
    <property type="entry name" value="Histidine kinase-like ATPase, C-terminal domain"/>
    <property type="match status" value="1"/>
</dbReference>
<dbReference type="InterPro" id="IPR010559">
    <property type="entry name" value="Sig_transdc_His_kin_internal"/>
</dbReference>
<keyword evidence="3" id="KW-0808">Transferase</keyword>
<gene>
    <name evidence="3" type="ORF">HZF10_04240</name>
</gene>
<keyword evidence="3" id="KW-0418">Kinase</keyword>
<feature type="transmembrane region" description="Helical" evidence="1">
    <location>
        <begin position="12"/>
        <end position="31"/>
    </location>
</feature>
<dbReference type="EMBL" id="JACBJI010000002">
    <property type="protein sequence ID" value="NYA70118.1"/>
    <property type="molecule type" value="Genomic_DNA"/>
</dbReference>
<dbReference type="InterPro" id="IPR050640">
    <property type="entry name" value="Bact_2-comp_sensor_kinase"/>
</dbReference>
<dbReference type="PANTHER" id="PTHR34220:SF7">
    <property type="entry name" value="SENSOR HISTIDINE KINASE YPDA"/>
    <property type="match status" value="1"/>
</dbReference>
<dbReference type="GO" id="GO:0016020">
    <property type="term" value="C:membrane"/>
    <property type="evidence" value="ECO:0007669"/>
    <property type="project" value="InterPro"/>
</dbReference>
<dbReference type="AlphaFoldDB" id="A0A7Y8Y083"/>
<reference evidence="3 4" key="1">
    <citation type="submission" date="2020-07" db="EMBL/GenBank/DDBJ databases">
        <authorList>
            <person name="Sun Q."/>
        </authorList>
    </citation>
    <scope>NUCLEOTIDE SEQUENCE [LARGE SCALE GENOMIC DNA]</scope>
    <source>
        <strain evidence="3 4">MAH-1</strain>
    </source>
</reference>
<feature type="transmembrane region" description="Helical" evidence="1">
    <location>
        <begin position="146"/>
        <end position="165"/>
    </location>
</feature>
<comment type="caution">
    <text evidence="3">The sequence shown here is derived from an EMBL/GenBank/DDBJ whole genome shotgun (WGS) entry which is preliminary data.</text>
</comment>
<dbReference type="GO" id="GO:0000155">
    <property type="term" value="F:phosphorelay sensor kinase activity"/>
    <property type="evidence" value="ECO:0007669"/>
    <property type="project" value="InterPro"/>
</dbReference>
<keyword evidence="1" id="KW-0472">Membrane</keyword>
<dbReference type="InterPro" id="IPR036890">
    <property type="entry name" value="HATPase_C_sf"/>
</dbReference>
<evidence type="ECO:0000313" key="4">
    <source>
        <dbReference type="Proteomes" id="UP000535020"/>
    </source>
</evidence>
<dbReference type="Pfam" id="PF06580">
    <property type="entry name" value="His_kinase"/>
    <property type="match status" value="1"/>
</dbReference>
<keyword evidence="1" id="KW-0812">Transmembrane</keyword>
<keyword evidence="4" id="KW-1185">Reference proteome</keyword>
<dbReference type="RefSeq" id="WP_176004943.1">
    <property type="nucleotide sequence ID" value="NZ_JABWMI010000006.1"/>
</dbReference>
<accession>A0A7Y8Y083</accession>
<name>A0A7Y8Y083_9FLAO</name>
<evidence type="ECO:0000313" key="3">
    <source>
        <dbReference type="EMBL" id="NYA70118.1"/>
    </source>
</evidence>
<feature type="domain" description="Signal transduction histidine kinase internal region" evidence="2">
    <location>
        <begin position="178"/>
        <end position="256"/>
    </location>
</feature>
<protein>
    <submittedName>
        <fullName evidence="3">Histidine kinase</fullName>
    </submittedName>
</protein>
<proteinExistence type="predicted"/>
<evidence type="ECO:0000259" key="2">
    <source>
        <dbReference type="Pfam" id="PF06580"/>
    </source>
</evidence>
<organism evidence="3 4">
    <name type="scientific">Flavobacterium agri</name>
    <dbReference type="NCBI Taxonomy" id="2743471"/>
    <lineage>
        <taxon>Bacteria</taxon>
        <taxon>Pseudomonadati</taxon>
        <taxon>Bacteroidota</taxon>
        <taxon>Flavobacteriia</taxon>
        <taxon>Flavobacteriales</taxon>
        <taxon>Flavobacteriaceae</taxon>
        <taxon>Flavobacterium</taxon>
    </lineage>
</organism>
<dbReference type="Proteomes" id="UP000535020">
    <property type="component" value="Unassembled WGS sequence"/>
</dbReference>
<keyword evidence="1" id="KW-1133">Transmembrane helix</keyword>
<feature type="transmembrane region" description="Helical" evidence="1">
    <location>
        <begin position="51"/>
        <end position="70"/>
    </location>
</feature>
<dbReference type="SUPFAM" id="SSF55874">
    <property type="entry name" value="ATPase domain of HSP90 chaperone/DNA topoisomerase II/histidine kinase"/>
    <property type="match status" value="1"/>
</dbReference>
<feature type="transmembrane region" description="Helical" evidence="1">
    <location>
        <begin position="82"/>
        <end position="101"/>
    </location>
</feature>